<name>A0A0H5RB55_9EUKA</name>
<protein>
    <submittedName>
        <fullName evidence="1">Uncharacterized protein</fullName>
    </submittedName>
</protein>
<accession>A0A0H5RB55</accession>
<dbReference type="AlphaFoldDB" id="A0A0H5RB55"/>
<dbReference type="EMBL" id="HACM01005257">
    <property type="protein sequence ID" value="CRZ05699.1"/>
    <property type="molecule type" value="Transcribed_RNA"/>
</dbReference>
<sequence>MRLALKKCIESVTKRQKEEMKAMIEKIKINSAELLEESESTDSENDNENEREAKLRRLLIIQKQQKVNRCQFCKAFDDDDVNADRLESMWKTCRQEVVNVYKLQVVHKVAVDKNGAERVFVYVSDLDNYLTQIIALEGLPSTAFGDIEEPILWLRIGGDGRSIHRHSNNVLIVIALMDPANPRRSHSQLFVHTLMLIDGVESHDLLMDAMSVIDPWNQKLIADGFMYDGRQYKVNTILTGDMKFIQLIKGLQGATSVYSCPLCLKPKLPKMPPKGPRPSGGFRCACDIVDGADECPHWNGSGVYRTQSHASELVNAGGDCWAHLGHHKMAPLKSVEWTMIILDTLHGLLRISDVIFGSLYEWVRRSCDPGDKNGLLEEKILWSYSVVYGSCQWWD</sequence>
<dbReference type="PANTHER" id="PTHR31424">
    <property type="entry name" value="PROTEIN CBG23806"/>
    <property type="match status" value="1"/>
</dbReference>
<reference evidence="1" key="1">
    <citation type="submission" date="2015-04" db="EMBL/GenBank/DDBJ databases">
        <title>The genome sequence of the plant pathogenic Rhizarian Plasmodiophora brassicae reveals insights in its biotrophic life cycle and the origin of chitin synthesis.</title>
        <authorList>
            <person name="Schwelm A."/>
            <person name="Fogelqvist J."/>
            <person name="Knaust A."/>
            <person name="Julke S."/>
            <person name="Lilja T."/>
            <person name="Dhandapani V."/>
            <person name="Bonilla-Rosso G."/>
            <person name="Karlsson M."/>
            <person name="Shevchenko A."/>
            <person name="Choi S.R."/>
            <person name="Kim H.G."/>
            <person name="Park J.Y."/>
            <person name="Lim Y.P."/>
            <person name="Ludwig-Muller J."/>
            <person name="Dixelius C."/>
        </authorList>
    </citation>
    <scope>NUCLEOTIDE SEQUENCE</scope>
    <source>
        <tissue evidence="1">Potato root galls</tissue>
    </source>
</reference>
<proteinExistence type="predicted"/>
<organism evidence="1">
    <name type="scientific">Spongospora subterranea</name>
    <dbReference type="NCBI Taxonomy" id="70186"/>
    <lineage>
        <taxon>Eukaryota</taxon>
        <taxon>Sar</taxon>
        <taxon>Rhizaria</taxon>
        <taxon>Endomyxa</taxon>
        <taxon>Phytomyxea</taxon>
        <taxon>Plasmodiophorida</taxon>
        <taxon>Plasmodiophoridae</taxon>
        <taxon>Spongospora</taxon>
    </lineage>
</organism>
<dbReference type="PANTHER" id="PTHR31424:SF3">
    <property type="entry name" value="RING-TYPE DOMAIN-CONTAINING PROTEIN"/>
    <property type="match status" value="1"/>
</dbReference>
<evidence type="ECO:0000313" key="1">
    <source>
        <dbReference type="EMBL" id="CRZ05699.1"/>
    </source>
</evidence>